<protein>
    <recommendedName>
        <fullName evidence="3">Calcium-binding protein</fullName>
    </recommendedName>
</protein>
<name>F0BDG2_9XANT</name>
<dbReference type="Pfam" id="PF06078">
    <property type="entry name" value="DUF937"/>
    <property type="match status" value="1"/>
</dbReference>
<dbReference type="InterPro" id="IPR018247">
    <property type="entry name" value="EF_Hand_1_Ca_BS"/>
</dbReference>
<evidence type="ECO:0008006" key="3">
    <source>
        <dbReference type="Google" id="ProtNLM"/>
    </source>
</evidence>
<dbReference type="Proteomes" id="UP000003299">
    <property type="component" value="Unassembled WGS sequence"/>
</dbReference>
<reference evidence="1 2" key="1">
    <citation type="journal article" date="2011" name="BMC Genomics">
        <title>Comparative genomics reveals diversity among xanthomonads infecting tomato and pepper.</title>
        <authorList>
            <person name="Potnis N."/>
            <person name="Krasileva K."/>
            <person name="Chow V."/>
            <person name="Almeida N.F."/>
            <person name="Patil P.B."/>
            <person name="Ryan R.P."/>
            <person name="Sharlach M."/>
            <person name="Behlau F."/>
            <person name="Dow J.M."/>
            <person name="Momol M.T."/>
            <person name="White F.F."/>
            <person name="Preston J.F."/>
            <person name="Vinatzer B.A."/>
            <person name="Koebnik R."/>
            <person name="Setubal J.C."/>
            <person name="Norman D.J."/>
            <person name="Staskawicz B.J."/>
            <person name="Jones J.B."/>
        </authorList>
    </citation>
    <scope>NUCLEOTIDE SEQUENCE [LARGE SCALE GENOMIC DNA]</scope>
    <source>
        <strain evidence="1 2">ATCC 35937</strain>
    </source>
</reference>
<dbReference type="EMBL" id="AEQV01000065">
    <property type="protein sequence ID" value="EGD09538.1"/>
    <property type="molecule type" value="Genomic_DNA"/>
</dbReference>
<proteinExistence type="predicted"/>
<evidence type="ECO:0000313" key="1">
    <source>
        <dbReference type="EMBL" id="EGD09538.1"/>
    </source>
</evidence>
<evidence type="ECO:0000313" key="2">
    <source>
        <dbReference type="Proteomes" id="UP000003299"/>
    </source>
</evidence>
<gene>
    <name evidence="1" type="ORF">XVE_2178</name>
</gene>
<comment type="caution">
    <text evidence="1">The sequence shown here is derived from an EMBL/GenBank/DDBJ whole genome shotgun (WGS) entry which is preliminary data.</text>
</comment>
<organism evidence="1 2">
    <name type="scientific">Xanthomonas vesicatoria ATCC 35937</name>
    <dbReference type="NCBI Taxonomy" id="925775"/>
    <lineage>
        <taxon>Bacteria</taxon>
        <taxon>Pseudomonadati</taxon>
        <taxon>Pseudomonadota</taxon>
        <taxon>Gammaproteobacteria</taxon>
        <taxon>Lysobacterales</taxon>
        <taxon>Lysobacteraceae</taxon>
        <taxon>Xanthomonas</taxon>
    </lineage>
</organism>
<sequence>MITRAPHCITLRMRTCVGGLPWRCDKRTLPQHFVQQGTRRMSTSASLTDQLAAQLQGPQLQQLAGRLGIAPEQAQSAVQTALPLLMGALGRNSQQAGGTDALLGALQRDHAASPDIGSLFGALLGGSAGGAQANGAGIVNHLFGDKAPQAAAGLGQATGLEPSKAGQLLQLLAPIVMAYLAKRFLGGGAATSTQLGPALAQEHQQVRSSSGAGSLLTSALDQDGDGQLGLGDVMKLGGSLFGKR</sequence>
<dbReference type="InterPro" id="IPR009282">
    <property type="entry name" value="DUF937"/>
</dbReference>
<accession>F0BDG2</accession>
<dbReference type="AlphaFoldDB" id="F0BDG2"/>
<dbReference type="eggNOG" id="COG5403">
    <property type="taxonomic scope" value="Bacteria"/>
</dbReference>
<dbReference type="PROSITE" id="PS00018">
    <property type="entry name" value="EF_HAND_1"/>
    <property type="match status" value="1"/>
</dbReference>